<proteinExistence type="predicted"/>
<accession>A0ABT5DU82</accession>
<reference evidence="1 2" key="1">
    <citation type="submission" date="2022-11" db="EMBL/GenBank/DDBJ databases">
        <title>Minimal conservation of predation-associated metabolite biosynthetic gene clusters underscores biosynthetic potential of Myxococcota including descriptions for ten novel species: Archangium lansinium sp. nov., Myxococcus landrumus sp. nov., Nannocystis bai.</title>
        <authorList>
            <person name="Ahearne A."/>
            <person name="Stevens C."/>
            <person name="Dowd S."/>
        </authorList>
    </citation>
    <scope>NUCLEOTIDE SEQUENCE [LARGE SCALE GENOMIC DNA]</scope>
    <source>
        <strain evidence="1 2">BB15-2</strain>
    </source>
</reference>
<dbReference type="Proteomes" id="UP001221686">
    <property type="component" value="Unassembled WGS sequence"/>
</dbReference>
<protein>
    <recommendedName>
        <fullName evidence="3">TssC1 N-terminal domain-containing protein</fullName>
    </recommendedName>
</protein>
<comment type="caution">
    <text evidence="1">The sequence shown here is derived from an EMBL/GenBank/DDBJ whole genome shotgun (WGS) entry which is preliminary data.</text>
</comment>
<sequence>MQPSTFNSPRLRFLVAGPLSPRPGGRRGRILLAELAERLTQSSLALDVDVGPALGAAGELKIKAKFSRFRDFSVTEVVQQSLGELHRLRERLLAPSGRPRSDELLAQVARIAGRGPLHAEIAACFAPPPEKPADPGGGDLVDELLARGSAPPKSAASSAIDALVRGGVQSTPAGAGVEPSRAAHAALSAALARAATAVLADPKLRAAELRWRSLRLFLSQCPRDPELDVELLDVDPAGLPAALAELAELDPLARPDAIFLLDPLASLAEAAAIAEVAADLHAPVCAELDPAALGRAGTAAIAAGVAQDLGLGDEFEALRDDPASRWLTLAVNGPVLAAEATPAGERVLAGGAALAVAALIASSLRLGGTLAQIGRDADLRAPATWSFRHGQEDIPIATAERCSAEDQLALARRGLTALGGPQQSDLLTLAACPVVHRSDEPTSLAGQLLVGRTVRFALWVRHRIPAGASPEQAADAVTRAAALMLLPGTPLRPRFGAALNQGESGPELKIGASFPAGLAGHPVALSFALPIS</sequence>
<evidence type="ECO:0000313" key="2">
    <source>
        <dbReference type="Proteomes" id="UP001221686"/>
    </source>
</evidence>
<evidence type="ECO:0000313" key="1">
    <source>
        <dbReference type="EMBL" id="MDC0715966.1"/>
    </source>
</evidence>
<keyword evidence="2" id="KW-1185">Reference proteome</keyword>
<gene>
    <name evidence="1" type="ORF">POL25_03610</name>
</gene>
<evidence type="ECO:0008006" key="3">
    <source>
        <dbReference type="Google" id="ProtNLM"/>
    </source>
</evidence>
<dbReference type="RefSeq" id="WP_272084398.1">
    <property type="nucleotide sequence ID" value="NZ_JAQNDL010000001.1"/>
</dbReference>
<dbReference type="EMBL" id="JAQNDL010000001">
    <property type="protein sequence ID" value="MDC0715966.1"/>
    <property type="molecule type" value="Genomic_DNA"/>
</dbReference>
<organism evidence="1 2">
    <name type="scientific">Nannocystis bainbridge</name>
    <dbReference type="NCBI Taxonomy" id="2995303"/>
    <lineage>
        <taxon>Bacteria</taxon>
        <taxon>Pseudomonadati</taxon>
        <taxon>Myxococcota</taxon>
        <taxon>Polyangia</taxon>
        <taxon>Nannocystales</taxon>
        <taxon>Nannocystaceae</taxon>
        <taxon>Nannocystis</taxon>
    </lineage>
</organism>
<name>A0ABT5DU82_9BACT</name>